<evidence type="ECO:0000256" key="7">
    <source>
        <dbReference type="SAM" id="Phobius"/>
    </source>
</evidence>
<dbReference type="PANTHER" id="PTHR42718:SF9">
    <property type="entry name" value="MAJOR FACILITATOR SUPERFAMILY MULTIDRUG TRANSPORTER MFSC"/>
    <property type="match status" value="1"/>
</dbReference>
<evidence type="ECO:0000259" key="8">
    <source>
        <dbReference type="PROSITE" id="PS50850"/>
    </source>
</evidence>
<name>A0ABN2C7B4_9ACTN</name>
<dbReference type="Gene3D" id="1.20.1250.20">
    <property type="entry name" value="MFS general substrate transporter like domains"/>
    <property type="match status" value="1"/>
</dbReference>
<feature type="transmembrane region" description="Helical" evidence="7">
    <location>
        <begin position="304"/>
        <end position="327"/>
    </location>
</feature>
<proteinExistence type="predicted"/>
<keyword evidence="3 7" id="KW-0812">Transmembrane</keyword>
<feature type="transmembrane region" description="Helical" evidence="7">
    <location>
        <begin position="333"/>
        <end position="353"/>
    </location>
</feature>
<evidence type="ECO:0000256" key="5">
    <source>
        <dbReference type="ARBA" id="ARBA00023136"/>
    </source>
</evidence>
<dbReference type="InterPro" id="IPR011701">
    <property type="entry name" value="MFS"/>
</dbReference>
<feature type="transmembrane region" description="Helical" evidence="7">
    <location>
        <begin position="49"/>
        <end position="68"/>
    </location>
</feature>
<keyword evidence="2" id="KW-0813">Transport</keyword>
<feature type="compositionally biased region" description="Pro residues" evidence="6">
    <location>
        <begin position="202"/>
        <end position="217"/>
    </location>
</feature>
<dbReference type="Pfam" id="PF07690">
    <property type="entry name" value="MFS_1"/>
    <property type="match status" value="1"/>
</dbReference>
<keyword evidence="4 7" id="KW-1133">Transmembrane helix</keyword>
<evidence type="ECO:0000256" key="6">
    <source>
        <dbReference type="SAM" id="MobiDB-lite"/>
    </source>
</evidence>
<dbReference type="CDD" id="cd17321">
    <property type="entry name" value="MFS_MMR_MDR_like"/>
    <property type="match status" value="1"/>
</dbReference>
<feature type="region of interest" description="Disordered" evidence="6">
    <location>
        <begin position="99"/>
        <end position="121"/>
    </location>
</feature>
<evidence type="ECO:0000313" key="9">
    <source>
        <dbReference type="EMBL" id="GAA1552885.1"/>
    </source>
</evidence>
<comment type="subcellular location">
    <subcellularLocation>
        <location evidence="1">Cell membrane</location>
        <topology evidence="1">Multi-pass membrane protein</topology>
    </subcellularLocation>
</comment>
<evidence type="ECO:0000256" key="4">
    <source>
        <dbReference type="ARBA" id="ARBA00022989"/>
    </source>
</evidence>
<keyword evidence="10" id="KW-1185">Reference proteome</keyword>
<evidence type="ECO:0000256" key="3">
    <source>
        <dbReference type="ARBA" id="ARBA00022692"/>
    </source>
</evidence>
<dbReference type="Proteomes" id="UP001501705">
    <property type="component" value="Unassembled WGS sequence"/>
</dbReference>
<protein>
    <recommendedName>
        <fullName evidence="8">Major facilitator superfamily (MFS) profile domain-containing protein</fullName>
    </recommendedName>
</protein>
<evidence type="ECO:0000313" key="10">
    <source>
        <dbReference type="Proteomes" id="UP001501705"/>
    </source>
</evidence>
<feature type="transmembrane region" description="Helical" evidence="7">
    <location>
        <begin position="236"/>
        <end position="259"/>
    </location>
</feature>
<feature type="region of interest" description="Disordered" evidence="6">
    <location>
        <begin position="188"/>
        <end position="222"/>
    </location>
</feature>
<feature type="transmembrane region" description="Helical" evidence="7">
    <location>
        <begin position="271"/>
        <end position="292"/>
    </location>
</feature>
<dbReference type="PROSITE" id="PS50850">
    <property type="entry name" value="MFS"/>
    <property type="match status" value="1"/>
</dbReference>
<feature type="domain" description="Major facilitator superfamily (MFS) profile" evidence="8">
    <location>
        <begin position="1"/>
        <end position="414"/>
    </location>
</feature>
<gene>
    <name evidence="9" type="ORF">GCM10009804_07350</name>
</gene>
<dbReference type="PANTHER" id="PTHR42718">
    <property type="entry name" value="MAJOR FACILITATOR SUPERFAMILY MULTIDRUG TRANSPORTER MFSC"/>
    <property type="match status" value="1"/>
</dbReference>
<reference evidence="10" key="1">
    <citation type="journal article" date="2019" name="Int. J. Syst. Evol. Microbiol.">
        <title>The Global Catalogue of Microorganisms (GCM) 10K type strain sequencing project: providing services to taxonomists for standard genome sequencing and annotation.</title>
        <authorList>
            <consortium name="The Broad Institute Genomics Platform"/>
            <consortium name="The Broad Institute Genome Sequencing Center for Infectious Disease"/>
            <person name="Wu L."/>
            <person name="Ma J."/>
        </authorList>
    </citation>
    <scope>NUCLEOTIDE SEQUENCE [LARGE SCALE GENOMIC DNA]</scope>
    <source>
        <strain evidence="10">JCM 15572</strain>
    </source>
</reference>
<sequence>MATTALPAIGRDLGAGPSLPWVLTGYSLVFAVCLLPAGAWADRIGPHKAFTIGTTVFAATSALCALAQNLPLMLAARTLQGAAAALLLPAGLSLLNTASNHPEPAAERTAAARPEPDAERTAAARLGPGVVGRARAVGRWTAAGAIALVVGSPLGGAITSGVGWQGIFWLNVPISFLLLATLPHTPPATTPPPASLPQAAPSSPPPPPSPSSSPSPPTSVLSPTHRIGVGEMLRSGVVVVSSVTGFALNFASYGAIFAVTFLLQDNLGRSAWITGLVFVPMTLLIIPANLVAGRLTTRLGVRRTLLLGQCLMVIGLLGLIITSSSAIYQLTAWLLPIGVGAGLVAPAVTTLMLDGIPAERGGLGSGVLNAARQLGSGAAPAIFGVLLGAGQFITGFRISLLLAVLVIAAPATFRTRELVTCA</sequence>
<dbReference type="InterPro" id="IPR036259">
    <property type="entry name" value="MFS_trans_sf"/>
</dbReference>
<accession>A0ABN2C7B4</accession>
<feature type="transmembrane region" description="Helical" evidence="7">
    <location>
        <begin position="19"/>
        <end position="37"/>
    </location>
</feature>
<evidence type="ECO:0000256" key="1">
    <source>
        <dbReference type="ARBA" id="ARBA00004651"/>
    </source>
</evidence>
<dbReference type="EMBL" id="BAAAPH010000002">
    <property type="protein sequence ID" value="GAA1552885.1"/>
    <property type="molecule type" value="Genomic_DNA"/>
</dbReference>
<keyword evidence="5 7" id="KW-0472">Membrane</keyword>
<organism evidence="9 10">
    <name type="scientific">Kribbella hippodromi</name>
    <dbReference type="NCBI Taxonomy" id="434347"/>
    <lineage>
        <taxon>Bacteria</taxon>
        <taxon>Bacillati</taxon>
        <taxon>Actinomycetota</taxon>
        <taxon>Actinomycetes</taxon>
        <taxon>Propionibacteriales</taxon>
        <taxon>Kribbellaceae</taxon>
        <taxon>Kribbella</taxon>
    </lineage>
</organism>
<dbReference type="InterPro" id="IPR020846">
    <property type="entry name" value="MFS_dom"/>
</dbReference>
<feature type="transmembrane region" description="Helical" evidence="7">
    <location>
        <begin position="374"/>
        <end position="390"/>
    </location>
</feature>
<evidence type="ECO:0000256" key="2">
    <source>
        <dbReference type="ARBA" id="ARBA00022448"/>
    </source>
</evidence>
<dbReference type="SUPFAM" id="SSF103473">
    <property type="entry name" value="MFS general substrate transporter"/>
    <property type="match status" value="1"/>
</dbReference>
<comment type="caution">
    <text evidence="9">The sequence shown here is derived from an EMBL/GenBank/DDBJ whole genome shotgun (WGS) entry which is preliminary data.</text>
</comment>